<dbReference type="PANTHER" id="PTHR35011:SF11">
    <property type="entry name" value="TRAP TRANSPORTER SMALL PERMEASE PROTEIN"/>
    <property type="match status" value="1"/>
</dbReference>
<dbReference type="STRING" id="450378.GCA_001661675_03171"/>
<comment type="similarity">
    <text evidence="8 9">Belongs to the TRAP transporter small permease family.</text>
</comment>
<feature type="transmembrane region" description="Helical" evidence="9">
    <location>
        <begin position="83"/>
        <end position="103"/>
    </location>
</feature>
<evidence type="ECO:0000256" key="8">
    <source>
        <dbReference type="ARBA" id="ARBA00038436"/>
    </source>
</evidence>
<dbReference type="Proteomes" id="UP000195807">
    <property type="component" value="Plasmid pCME4A9I"/>
</dbReference>
<keyword evidence="5 9" id="KW-0812">Transmembrane</keyword>
<dbReference type="EMBL" id="CP019603">
    <property type="protein sequence ID" value="ARU17814.1"/>
    <property type="molecule type" value="Genomic_DNA"/>
</dbReference>
<sequence>MVKLVSDWLVRLGSLGLVVMTAVVGWQVFGRFILDNSPSWTEQTALLLMIWYVLFAAAAGVREGFHIRIALLDDLLGARGAAVLHRVINLLVALMGLAIAVYGAQLLWAVRDHVIPSLGLSRWVAYAPLPISGLLMAVFAVENMFRPASDDGLEPDPLGSGDMAGSAD</sequence>
<comment type="subunit">
    <text evidence="9">The complex comprises the extracytoplasmic solute receptor protein and the two transmembrane proteins.</text>
</comment>
<dbReference type="Pfam" id="PF04290">
    <property type="entry name" value="DctQ"/>
    <property type="match status" value="1"/>
</dbReference>
<dbReference type="InterPro" id="IPR055348">
    <property type="entry name" value="DctQ"/>
</dbReference>
<proteinExistence type="inferred from homology"/>
<evidence type="ECO:0000313" key="12">
    <source>
        <dbReference type="Proteomes" id="UP000195807"/>
    </source>
</evidence>
<dbReference type="GO" id="GO:0015740">
    <property type="term" value="P:C4-dicarboxylate transport"/>
    <property type="evidence" value="ECO:0007669"/>
    <property type="project" value="TreeGrafter"/>
</dbReference>
<evidence type="ECO:0000256" key="4">
    <source>
        <dbReference type="ARBA" id="ARBA00022519"/>
    </source>
</evidence>
<dbReference type="GO" id="GO:0022857">
    <property type="term" value="F:transmembrane transporter activity"/>
    <property type="evidence" value="ECO:0007669"/>
    <property type="project" value="UniProtKB-UniRule"/>
</dbReference>
<evidence type="ECO:0000256" key="5">
    <source>
        <dbReference type="ARBA" id="ARBA00022692"/>
    </source>
</evidence>
<dbReference type="GO" id="GO:0005886">
    <property type="term" value="C:plasma membrane"/>
    <property type="evidence" value="ECO:0007669"/>
    <property type="project" value="UniProtKB-SubCell"/>
</dbReference>
<evidence type="ECO:0000256" key="6">
    <source>
        <dbReference type="ARBA" id="ARBA00022989"/>
    </source>
</evidence>
<protein>
    <recommendedName>
        <fullName evidence="9">TRAP transporter small permease protein</fullName>
    </recommendedName>
</protein>
<name>A0A1Z1FG81_9SPHN</name>
<gene>
    <name evidence="11" type="ORF">A9D14_15790</name>
</gene>
<keyword evidence="4 9" id="KW-0997">Cell inner membrane</keyword>
<dbReference type="AlphaFoldDB" id="A0A1Z1FG81"/>
<evidence type="ECO:0000256" key="9">
    <source>
        <dbReference type="RuleBase" id="RU369079"/>
    </source>
</evidence>
<keyword evidence="2 9" id="KW-0813">Transport</keyword>
<dbReference type="InterPro" id="IPR007387">
    <property type="entry name" value="TRAP_DctQ"/>
</dbReference>
<evidence type="ECO:0000256" key="1">
    <source>
        <dbReference type="ARBA" id="ARBA00004429"/>
    </source>
</evidence>
<evidence type="ECO:0000256" key="7">
    <source>
        <dbReference type="ARBA" id="ARBA00023136"/>
    </source>
</evidence>
<feature type="transmembrane region" description="Helical" evidence="9">
    <location>
        <begin position="12"/>
        <end position="33"/>
    </location>
</feature>
<feature type="transmembrane region" description="Helical" evidence="9">
    <location>
        <begin position="45"/>
        <end position="62"/>
    </location>
</feature>
<evidence type="ECO:0000256" key="3">
    <source>
        <dbReference type="ARBA" id="ARBA00022475"/>
    </source>
</evidence>
<keyword evidence="7 9" id="KW-0472">Membrane</keyword>
<keyword evidence="3" id="KW-1003">Cell membrane</keyword>
<keyword evidence="11" id="KW-0614">Plasmid</keyword>
<geneLocation type="plasmid" evidence="12">
    <name>pcme4a9i</name>
</geneLocation>
<dbReference type="KEGG" id="cman:A9D14_15790"/>
<keyword evidence="6 9" id="KW-1133">Transmembrane helix</keyword>
<dbReference type="PANTHER" id="PTHR35011">
    <property type="entry name" value="2,3-DIKETO-L-GULONATE TRAP TRANSPORTER SMALL PERMEASE PROTEIN YIAM"/>
    <property type="match status" value="1"/>
</dbReference>
<feature type="domain" description="Tripartite ATP-independent periplasmic transporters DctQ component" evidence="10">
    <location>
        <begin position="20"/>
        <end position="147"/>
    </location>
</feature>
<evidence type="ECO:0000256" key="2">
    <source>
        <dbReference type="ARBA" id="ARBA00022448"/>
    </source>
</evidence>
<organism evidence="11 12">
    <name type="scientific">Croceicoccus marinus</name>
    <dbReference type="NCBI Taxonomy" id="450378"/>
    <lineage>
        <taxon>Bacteria</taxon>
        <taxon>Pseudomonadati</taxon>
        <taxon>Pseudomonadota</taxon>
        <taxon>Alphaproteobacteria</taxon>
        <taxon>Sphingomonadales</taxon>
        <taxon>Erythrobacteraceae</taxon>
        <taxon>Croceicoccus</taxon>
    </lineage>
</organism>
<comment type="subcellular location">
    <subcellularLocation>
        <location evidence="1 9">Cell inner membrane</location>
        <topology evidence="1 9">Multi-pass membrane protein</topology>
    </subcellularLocation>
</comment>
<keyword evidence="12" id="KW-1185">Reference proteome</keyword>
<evidence type="ECO:0000313" key="11">
    <source>
        <dbReference type="EMBL" id="ARU17814.1"/>
    </source>
</evidence>
<feature type="transmembrane region" description="Helical" evidence="9">
    <location>
        <begin position="123"/>
        <end position="141"/>
    </location>
</feature>
<accession>A0A1Z1FG81</accession>
<reference evidence="11 12" key="1">
    <citation type="submission" date="2017-01" db="EMBL/GenBank/DDBJ databases">
        <title>Complete genome sequence of esterase-producing bacterium Croceicoccus marinus E4A9.</title>
        <authorList>
            <person name="Wu Y.-H."/>
            <person name="Cheng H."/>
            <person name="Xu L."/>
            <person name="Huo Y.-Y."/>
            <person name="Wang C.-S."/>
            <person name="Xu X.-W."/>
        </authorList>
    </citation>
    <scope>NUCLEOTIDE SEQUENCE [LARGE SCALE GENOMIC DNA]</scope>
    <source>
        <strain evidence="11 12">E4A9</strain>
        <plasmid evidence="12">Plasmid pcme4a9i</plasmid>
    </source>
</reference>
<comment type="function">
    <text evidence="9">Part of the tripartite ATP-independent periplasmic (TRAP) transport system.</text>
</comment>
<evidence type="ECO:0000259" key="10">
    <source>
        <dbReference type="Pfam" id="PF04290"/>
    </source>
</evidence>